<dbReference type="GO" id="GO:0006506">
    <property type="term" value="P:GPI anchor biosynthetic process"/>
    <property type="evidence" value="ECO:0007669"/>
    <property type="project" value="TreeGrafter"/>
</dbReference>
<keyword evidence="3" id="KW-0808">Transferase</keyword>
<evidence type="ECO:0000259" key="4">
    <source>
        <dbReference type="Pfam" id="PF00535"/>
    </source>
</evidence>
<comment type="similarity">
    <text evidence="1">Belongs to the glycosyltransferase 2 family.</text>
</comment>
<evidence type="ECO:0000256" key="2">
    <source>
        <dbReference type="ARBA" id="ARBA00022676"/>
    </source>
</evidence>
<comment type="caution">
    <text evidence="5">The sequence shown here is derived from an EMBL/GenBank/DDBJ whole genome shotgun (WGS) entry which is preliminary data.</text>
</comment>
<dbReference type="InterPro" id="IPR039528">
    <property type="entry name" value="DPM1-like"/>
</dbReference>
<dbReference type="CDD" id="cd06442">
    <property type="entry name" value="DPM1_like"/>
    <property type="match status" value="1"/>
</dbReference>
<gene>
    <name evidence="5" type="ORF">COV74_09570</name>
</gene>
<proteinExistence type="inferred from homology"/>
<evidence type="ECO:0000313" key="5">
    <source>
        <dbReference type="EMBL" id="PIQ85197.1"/>
    </source>
</evidence>
<feature type="domain" description="Glycosyltransferase 2-like" evidence="4">
    <location>
        <begin position="4"/>
        <end position="166"/>
    </location>
</feature>
<dbReference type="Gene3D" id="3.90.550.10">
    <property type="entry name" value="Spore Coat Polysaccharide Biosynthesis Protein SpsA, Chain A"/>
    <property type="match status" value="1"/>
</dbReference>
<organism evidence="5 6">
    <name type="scientific">Candidatus Abzuiibacterium crystallinum</name>
    <dbReference type="NCBI Taxonomy" id="1974748"/>
    <lineage>
        <taxon>Bacteria</taxon>
        <taxon>Pseudomonadati</taxon>
        <taxon>Candidatus Omnitrophota</taxon>
        <taxon>Candidatus Abzuiibacterium</taxon>
    </lineage>
</organism>
<evidence type="ECO:0000256" key="1">
    <source>
        <dbReference type="ARBA" id="ARBA00006739"/>
    </source>
</evidence>
<dbReference type="GO" id="GO:0004582">
    <property type="term" value="F:dolichyl-phosphate beta-D-mannosyltransferase activity"/>
    <property type="evidence" value="ECO:0007669"/>
    <property type="project" value="InterPro"/>
</dbReference>
<dbReference type="GO" id="GO:0006488">
    <property type="term" value="P:dolichol-linked oligosaccharide biosynthetic process"/>
    <property type="evidence" value="ECO:0007669"/>
    <property type="project" value="TreeGrafter"/>
</dbReference>
<evidence type="ECO:0000313" key="6">
    <source>
        <dbReference type="Proteomes" id="UP000230859"/>
    </source>
</evidence>
<dbReference type="Proteomes" id="UP000230859">
    <property type="component" value="Unassembled WGS sequence"/>
</dbReference>
<evidence type="ECO:0000256" key="3">
    <source>
        <dbReference type="ARBA" id="ARBA00022679"/>
    </source>
</evidence>
<dbReference type="InterPro" id="IPR029044">
    <property type="entry name" value="Nucleotide-diphossugar_trans"/>
</dbReference>
<dbReference type="Pfam" id="PF00535">
    <property type="entry name" value="Glycos_transf_2"/>
    <property type="match status" value="1"/>
</dbReference>
<dbReference type="GO" id="GO:0035269">
    <property type="term" value="P:protein O-linked glycosylation via mannose"/>
    <property type="evidence" value="ECO:0007669"/>
    <property type="project" value="TreeGrafter"/>
</dbReference>
<dbReference type="EMBL" id="PCVY01000072">
    <property type="protein sequence ID" value="PIQ85197.1"/>
    <property type="molecule type" value="Genomic_DNA"/>
</dbReference>
<accession>A0A2H0LLD6</accession>
<dbReference type="GO" id="GO:0016020">
    <property type="term" value="C:membrane"/>
    <property type="evidence" value="ECO:0007669"/>
    <property type="project" value="GOC"/>
</dbReference>
<sequence>MMVSLIIPTYNEAANIGHVIEQAKKVLADCPYEIIVVDDDSPDQTWSIVSDFSKTDAAIQIIRRTHQRGLSSAVVAGFEHANGDILAVMDADLSHDIRLLPEMICVIQKEPYDFVIGSRRVTGGSEADWSWYRQAGSYAATQLARFLTGVQIADPMSGFFCIKKDTFIHVRSLLRPKGYKILLELLVKSKSKQLKELPYQFINRRQGESKVSMRVIVAFLFQLIELTIFKLKS</sequence>
<name>A0A2H0LLD6_9BACT</name>
<dbReference type="SUPFAM" id="SSF53448">
    <property type="entry name" value="Nucleotide-diphospho-sugar transferases"/>
    <property type="match status" value="1"/>
</dbReference>
<dbReference type="PANTHER" id="PTHR43398:SF1">
    <property type="entry name" value="DOLICHOL-PHOSPHATE MANNOSYLTRANSFERASE SUBUNIT 1"/>
    <property type="match status" value="1"/>
</dbReference>
<dbReference type="AlphaFoldDB" id="A0A2H0LLD6"/>
<dbReference type="InterPro" id="IPR001173">
    <property type="entry name" value="Glyco_trans_2-like"/>
</dbReference>
<protein>
    <recommendedName>
        <fullName evidence="4">Glycosyltransferase 2-like domain-containing protein</fullName>
    </recommendedName>
</protein>
<keyword evidence="2" id="KW-0328">Glycosyltransferase</keyword>
<dbReference type="PANTHER" id="PTHR43398">
    <property type="entry name" value="DOLICHOL-PHOSPHATE MANNOSYLTRANSFERASE SUBUNIT 1"/>
    <property type="match status" value="1"/>
</dbReference>
<reference evidence="5 6" key="1">
    <citation type="submission" date="2017-09" db="EMBL/GenBank/DDBJ databases">
        <title>Depth-based differentiation of microbial function through sediment-hosted aquifers and enrichment of novel symbionts in the deep terrestrial subsurface.</title>
        <authorList>
            <person name="Probst A.J."/>
            <person name="Ladd B."/>
            <person name="Jarett J.K."/>
            <person name="Geller-Mcgrath D.E."/>
            <person name="Sieber C.M."/>
            <person name="Emerson J.B."/>
            <person name="Anantharaman K."/>
            <person name="Thomas B.C."/>
            <person name="Malmstrom R."/>
            <person name="Stieglmeier M."/>
            <person name="Klingl A."/>
            <person name="Woyke T."/>
            <person name="Ryan C.M."/>
            <person name="Banfield J.F."/>
        </authorList>
    </citation>
    <scope>NUCLEOTIDE SEQUENCE [LARGE SCALE GENOMIC DNA]</scope>
    <source>
        <strain evidence="5">CG11_big_fil_rev_8_21_14_0_20_45_26</strain>
    </source>
</reference>